<sequence>MGNFLSGGASVSFDPDDNIPSLKGKVIFVTGGTSGLGKESILQLAKHNPSAICLGARNLNKARETIQEIQKQVPNATIQPVEIDLASFSSIAAGAEAFKKEHSRLDILMLNGGVMMPPAVTTKEGYEIQFGTNHMGHALLTKLLLPTLLSTAEKPDSDVRVVVLSSGAHNVAPSGGIVWDTLKTKGESLSAGAKYGQSKLANILFAKELAKRYPQLTVSSIHPGIVNTNLTSPASNNSLFWKITMKVVYSVIGLDVAKGTLNQLWASVAETVKSGEYYQPVGIAGKGSKLTENATLAEDLWKWTEEEIKNY</sequence>
<keyword evidence="6" id="KW-1185">Reference proteome</keyword>
<dbReference type="AlphaFoldDB" id="A0A0G4KH46"/>
<organism evidence="4 6">
    <name type="scientific">Verticillium longisporum</name>
    <name type="common">Verticillium dahliae var. longisporum</name>
    <dbReference type="NCBI Taxonomy" id="100787"/>
    <lineage>
        <taxon>Eukaryota</taxon>
        <taxon>Fungi</taxon>
        <taxon>Dikarya</taxon>
        <taxon>Ascomycota</taxon>
        <taxon>Pezizomycotina</taxon>
        <taxon>Sordariomycetes</taxon>
        <taxon>Hypocreomycetidae</taxon>
        <taxon>Glomerellales</taxon>
        <taxon>Plectosphaerellaceae</taxon>
        <taxon>Verticillium</taxon>
    </lineage>
</organism>
<proteinExistence type="inferred from homology"/>
<dbReference type="Proteomes" id="UP000045706">
    <property type="component" value="Unassembled WGS sequence"/>
</dbReference>
<name>A0A0G4KH46_VERLO</name>
<evidence type="ECO:0000256" key="1">
    <source>
        <dbReference type="ARBA" id="ARBA00006484"/>
    </source>
</evidence>
<dbReference type="EMBL" id="CVQI01009113">
    <property type="protein sequence ID" value="CRK18577.1"/>
    <property type="molecule type" value="Genomic_DNA"/>
</dbReference>
<dbReference type="GO" id="GO:0016491">
    <property type="term" value="F:oxidoreductase activity"/>
    <property type="evidence" value="ECO:0007669"/>
    <property type="project" value="UniProtKB-KW"/>
</dbReference>
<dbReference type="InterPro" id="IPR036291">
    <property type="entry name" value="NAD(P)-bd_dom_sf"/>
</dbReference>
<dbReference type="Proteomes" id="UP000044602">
    <property type="component" value="Unassembled WGS sequence"/>
</dbReference>
<accession>A0A0G4KH46</accession>
<dbReference type="PANTHER" id="PTHR24320">
    <property type="entry name" value="RETINOL DEHYDROGENASE"/>
    <property type="match status" value="1"/>
</dbReference>
<dbReference type="Gene3D" id="3.40.50.720">
    <property type="entry name" value="NAD(P)-binding Rossmann-like Domain"/>
    <property type="match status" value="1"/>
</dbReference>
<keyword evidence="2" id="KW-0521">NADP</keyword>
<evidence type="ECO:0000256" key="2">
    <source>
        <dbReference type="ARBA" id="ARBA00022857"/>
    </source>
</evidence>
<dbReference type="InterPro" id="IPR002347">
    <property type="entry name" value="SDR_fam"/>
</dbReference>
<evidence type="ECO:0000313" key="7">
    <source>
        <dbReference type="Proteomes" id="UP000045706"/>
    </source>
</evidence>
<gene>
    <name evidence="4" type="ORF">BN1708_002119</name>
    <name evidence="5" type="ORF">BN1723_011622</name>
</gene>
<evidence type="ECO:0000256" key="3">
    <source>
        <dbReference type="ARBA" id="ARBA00023002"/>
    </source>
</evidence>
<dbReference type="STRING" id="100787.A0A0G4KH46"/>
<comment type="similarity">
    <text evidence="1">Belongs to the short-chain dehydrogenases/reductases (SDR) family.</text>
</comment>
<evidence type="ECO:0000313" key="6">
    <source>
        <dbReference type="Proteomes" id="UP000044602"/>
    </source>
</evidence>
<dbReference type="SUPFAM" id="SSF51735">
    <property type="entry name" value="NAD(P)-binding Rossmann-fold domains"/>
    <property type="match status" value="1"/>
</dbReference>
<dbReference type="Pfam" id="PF00106">
    <property type="entry name" value="adh_short"/>
    <property type="match status" value="1"/>
</dbReference>
<reference evidence="6 7" key="1">
    <citation type="submission" date="2015-05" db="EMBL/GenBank/DDBJ databases">
        <authorList>
            <person name="Fogelqvist Johan"/>
        </authorList>
    </citation>
    <scope>NUCLEOTIDE SEQUENCE [LARGE SCALE GENOMIC DNA]</scope>
    <source>
        <strain evidence="4">VL1</strain>
        <strain evidence="5">VL2</strain>
    </source>
</reference>
<feature type="non-terminal residue" evidence="4">
    <location>
        <position position="311"/>
    </location>
</feature>
<protein>
    <submittedName>
        <fullName evidence="4">Uncharacterized protein</fullName>
    </submittedName>
</protein>
<dbReference type="PANTHER" id="PTHR24320:SF282">
    <property type="entry name" value="WW DOMAIN-CONTAINING OXIDOREDUCTASE"/>
    <property type="match status" value="1"/>
</dbReference>
<dbReference type="EMBL" id="CVQH01001113">
    <property type="protein sequence ID" value="CRJ96221.1"/>
    <property type="molecule type" value="Genomic_DNA"/>
</dbReference>
<evidence type="ECO:0000313" key="4">
    <source>
        <dbReference type="EMBL" id="CRJ96221.1"/>
    </source>
</evidence>
<dbReference type="PRINTS" id="PR00081">
    <property type="entry name" value="GDHRDH"/>
</dbReference>
<keyword evidence="3" id="KW-0560">Oxidoreductase</keyword>
<evidence type="ECO:0000313" key="5">
    <source>
        <dbReference type="EMBL" id="CRK18577.1"/>
    </source>
</evidence>